<organism evidence="3 4">
    <name type="scientific">Methylobacterium soli</name>
    <dbReference type="NCBI Taxonomy" id="553447"/>
    <lineage>
        <taxon>Bacteria</taxon>
        <taxon>Pseudomonadati</taxon>
        <taxon>Pseudomonadota</taxon>
        <taxon>Alphaproteobacteria</taxon>
        <taxon>Hyphomicrobiales</taxon>
        <taxon>Methylobacteriaceae</taxon>
        <taxon>Methylobacterium</taxon>
    </lineage>
</organism>
<feature type="chain" id="PRO_5026842042" description="Sulfur globule protein" evidence="2">
    <location>
        <begin position="27"/>
        <end position="90"/>
    </location>
</feature>
<dbReference type="AlphaFoldDB" id="A0A6L3T3T2"/>
<evidence type="ECO:0008006" key="5">
    <source>
        <dbReference type="Google" id="ProtNLM"/>
    </source>
</evidence>
<comment type="caution">
    <text evidence="3">The sequence shown here is derived from an EMBL/GenBank/DDBJ whole genome shotgun (WGS) entry which is preliminary data.</text>
</comment>
<reference evidence="3 4" key="1">
    <citation type="submission" date="2019-09" db="EMBL/GenBank/DDBJ databases">
        <title>YIM 48816 draft genome.</title>
        <authorList>
            <person name="Jiang L."/>
        </authorList>
    </citation>
    <scope>NUCLEOTIDE SEQUENCE [LARGE SCALE GENOMIC DNA]</scope>
    <source>
        <strain evidence="3 4">YIM 48816</strain>
    </source>
</reference>
<dbReference type="OrthoDB" id="7996151at2"/>
<evidence type="ECO:0000256" key="2">
    <source>
        <dbReference type="SAM" id="SignalP"/>
    </source>
</evidence>
<proteinExistence type="predicted"/>
<dbReference type="EMBL" id="VZZK01000003">
    <property type="protein sequence ID" value="KAB1080874.1"/>
    <property type="molecule type" value="Genomic_DNA"/>
</dbReference>
<name>A0A6L3T3T2_9HYPH</name>
<dbReference type="RefSeq" id="WP_150997488.1">
    <property type="nucleotide sequence ID" value="NZ_BPQY01000756.1"/>
</dbReference>
<evidence type="ECO:0000256" key="1">
    <source>
        <dbReference type="SAM" id="MobiDB-lite"/>
    </source>
</evidence>
<accession>A0A6L3T3T2</accession>
<feature type="signal peptide" evidence="2">
    <location>
        <begin position="1"/>
        <end position="26"/>
    </location>
</feature>
<keyword evidence="4" id="KW-1185">Reference proteome</keyword>
<feature type="region of interest" description="Disordered" evidence="1">
    <location>
        <begin position="68"/>
        <end position="90"/>
    </location>
</feature>
<gene>
    <name evidence="3" type="ORF">F6X53_04065</name>
</gene>
<sequence>MKKNMTTIRAAAALALVLGFSGTALARGGDGLDPWAASEGNDRTGGVDSGPYGSSRYNTYLQAYGTNGPNAPFRPLEGGRVHHARSGEGP</sequence>
<dbReference type="Proteomes" id="UP000474159">
    <property type="component" value="Unassembled WGS sequence"/>
</dbReference>
<keyword evidence="2" id="KW-0732">Signal</keyword>
<evidence type="ECO:0000313" key="3">
    <source>
        <dbReference type="EMBL" id="KAB1080874.1"/>
    </source>
</evidence>
<evidence type="ECO:0000313" key="4">
    <source>
        <dbReference type="Proteomes" id="UP000474159"/>
    </source>
</evidence>
<protein>
    <recommendedName>
        <fullName evidence="5">Sulfur globule protein</fullName>
    </recommendedName>
</protein>